<name>A0A517Z263_9PLAN</name>
<accession>A0A517Z263</accession>
<keyword evidence="3" id="KW-1185">Reference proteome</keyword>
<evidence type="ECO:0000259" key="1">
    <source>
        <dbReference type="Pfam" id="PF02655"/>
    </source>
</evidence>
<dbReference type="AlphaFoldDB" id="A0A517Z263"/>
<dbReference type="OrthoDB" id="1804072at2"/>
<protein>
    <submittedName>
        <fullName evidence="2">ATP-grasp domain protein</fullName>
    </submittedName>
</protein>
<evidence type="ECO:0000313" key="3">
    <source>
        <dbReference type="Proteomes" id="UP000320496"/>
    </source>
</evidence>
<dbReference type="GO" id="GO:0005524">
    <property type="term" value="F:ATP binding"/>
    <property type="evidence" value="ECO:0007669"/>
    <property type="project" value="InterPro"/>
</dbReference>
<dbReference type="RefSeq" id="WP_145367208.1">
    <property type="nucleotide sequence ID" value="NZ_CP036275.1"/>
</dbReference>
<dbReference type="Pfam" id="PF02655">
    <property type="entry name" value="ATP-grasp_3"/>
    <property type="match status" value="1"/>
</dbReference>
<dbReference type="SUPFAM" id="SSF56059">
    <property type="entry name" value="Glutathione synthetase ATP-binding domain-like"/>
    <property type="match status" value="1"/>
</dbReference>
<dbReference type="KEGG" id="mri:Mal4_08480"/>
<reference evidence="2 3" key="1">
    <citation type="submission" date="2019-02" db="EMBL/GenBank/DDBJ databases">
        <title>Deep-cultivation of Planctomycetes and their phenomic and genomic characterization uncovers novel biology.</title>
        <authorList>
            <person name="Wiegand S."/>
            <person name="Jogler M."/>
            <person name="Boedeker C."/>
            <person name="Pinto D."/>
            <person name="Vollmers J."/>
            <person name="Rivas-Marin E."/>
            <person name="Kohn T."/>
            <person name="Peeters S.H."/>
            <person name="Heuer A."/>
            <person name="Rast P."/>
            <person name="Oberbeckmann S."/>
            <person name="Bunk B."/>
            <person name="Jeske O."/>
            <person name="Meyerdierks A."/>
            <person name="Storesund J.E."/>
            <person name="Kallscheuer N."/>
            <person name="Luecker S."/>
            <person name="Lage O.M."/>
            <person name="Pohl T."/>
            <person name="Merkel B.J."/>
            <person name="Hornburger P."/>
            <person name="Mueller R.-W."/>
            <person name="Bruemmer F."/>
            <person name="Labrenz M."/>
            <person name="Spormann A.M."/>
            <person name="Op den Camp H."/>
            <person name="Overmann J."/>
            <person name="Amann R."/>
            <person name="Jetten M.S.M."/>
            <person name="Mascher T."/>
            <person name="Medema M.H."/>
            <person name="Devos D.P."/>
            <person name="Kaster A.-K."/>
            <person name="Ovreas L."/>
            <person name="Rohde M."/>
            <person name="Galperin M.Y."/>
            <person name="Jogler C."/>
        </authorList>
    </citation>
    <scope>NUCLEOTIDE SEQUENCE [LARGE SCALE GENOMIC DNA]</scope>
    <source>
        <strain evidence="2 3">Mal4</strain>
    </source>
</reference>
<evidence type="ECO:0000313" key="2">
    <source>
        <dbReference type="EMBL" id="QDU36561.1"/>
    </source>
</evidence>
<dbReference type="Proteomes" id="UP000320496">
    <property type="component" value="Chromosome"/>
</dbReference>
<dbReference type="Gene3D" id="3.30.470.20">
    <property type="entry name" value="ATP-grasp fold, B domain"/>
    <property type="match status" value="1"/>
</dbReference>
<proteinExistence type="predicted"/>
<sequence>MIDSLNDSPPVLLVGASTRAMAFSAIRSGFRPICCDRFADADLQAVAETHRVTEWPDGLPKVLDRYPDVPVMYGGALENAPELLERIADSHPLWGVHAGPLAAVRDPFRLASELTRVRVNMPEVRDPSSPPEPDGTWLLKPLAGSCGRGITIWNDQAASAATLDEPHYFQRRVDGAACSALFIAPPDRSDVRFVGITRQLIGTSQLHAPPFAWCGSIGPMVLPVGNEHLIRRMGNFLSWSFELCGLFGIDFILDSQDNIWPTEVNPRYTGSAEILELSCGLHLIHDHACQFDPDLAARRESLLPIESPADQNPVLGKAVLYSDRRFTIAAGQSWDCSPPAMSLPAIADIPTEQQVIGPGEPICTLMQAGQTQADCESRLQAAAAAMQDELRASPP</sequence>
<feature type="domain" description="ATP-grasp fold PylC-type" evidence="1">
    <location>
        <begin position="106"/>
        <end position="271"/>
    </location>
</feature>
<gene>
    <name evidence="2" type="ORF">Mal4_08480</name>
</gene>
<dbReference type="EMBL" id="CP036275">
    <property type="protein sequence ID" value="QDU36561.1"/>
    <property type="molecule type" value="Genomic_DNA"/>
</dbReference>
<dbReference type="GO" id="GO:0046872">
    <property type="term" value="F:metal ion binding"/>
    <property type="evidence" value="ECO:0007669"/>
    <property type="project" value="InterPro"/>
</dbReference>
<dbReference type="InterPro" id="IPR003806">
    <property type="entry name" value="ATP-grasp_PylC-type"/>
</dbReference>
<organism evidence="2 3">
    <name type="scientific">Maioricimonas rarisocia</name>
    <dbReference type="NCBI Taxonomy" id="2528026"/>
    <lineage>
        <taxon>Bacteria</taxon>
        <taxon>Pseudomonadati</taxon>
        <taxon>Planctomycetota</taxon>
        <taxon>Planctomycetia</taxon>
        <taxon>Planctomycetales</taxon>
        <taxon>Planctomycetaceae</taxon>
        <taxon>Maioricimonas</taxon>
    </lineage>
</organism>